<evidence type="ECO:0000313" key="2">
    <source>
        <dbReference type="Proteomes" id="UP000222624"/>
    </source>
</evidence>
<reference evidence="2" key="1">
    <citation type="submission" date="2017-07" db="EMBL/GenBank/DDBJ databases">
        <authorList>
            <person name="Bickmore M.X."/>
            <person name="Vaden K."/>
            <person name="Brady T.S."/>
            <person name="Tateoka O.B."/>
            <person name="Carter J.L."/>
            <person name="Pape J.A."/>
            <person name="Robinson D.M."/>
            <person name="Russell K.A."/>
            <person name="Staley L.A."/>
            <person name="Stettler J.M."/>
            <person name="Townsend M.H."/>
            <person name="Wienclaw T."/>
            <person name="Williamson T.L."/>
            <person name="Kruger J.L."/>
            <person name="Berg J.A."/>
            <person name="Sharma R."/>
            <person name="Payne A.M."/>
            <person name="Fajardo C.P."/>
            <person name="Breakwell D.P."/>
            <person name="Hope S."/>
            <person name="Grose J.H."/>
        </authorList>
    </citation>
    <scope>NUCLEOTIDE SEQUENCE [LARGE SCALE GENOMIC DNA]</scope>
</reference>
<organism evidence="1 2">
    <name type="scientific">Erwinia phage vB_EamM_Joad</name>
    <dbReference type="NCBI Taxonomy" id="2026081"/>
    <lineage>
        <taxon>Viruses</taxon>
        <taxon>Duplodnaviria</taxon>
        <taxon>Heunggongvirae</taxon>
        <taxon>Uroviricota</taxon>
        <taxon>Caudoviricetes</taxon>
        <taxon>Chimalliviridae</taxon>
        <taxon>Risingsunvirus</taxon>
        <taxon>Risingsunvirus risingsun</taxon>
    </lineage>
</organism>
<proteinExistence type="predicted"/>
<accession>A0A223LJ07</accession>
<name>A0A223LJ07_9CAUD</name>
<gene>
    <name evidence="1" type="ORF">JOAD_177</name>
</gene>
<dbReference type="EMBL" id="MF459647">
    <property type="protein sequence ID" value="ASU03738.1"/>
    <property type="molecule type" value="Genomic_DNA"/>
</dbReference>
<dbReference type="Proteomes" id="UP000222624">
    <property type="component" value="Genome"/>
</dbReference>
<evidence type="ECO:0000313" key="1">
    <source>
        <dbReference type="EMBL" id="ASU03738.1"/>
    </source>
</evidence>
<protein>
    <submittedName>
        <fullName evidence="1">Uncharacterized protein</fullName>
    </submittedName>
</protein>
<sequence>MSNKHHQNTNPIRNVLDTESRLYPGHSFLHPTDIICNALLQVVMNMEVDTRFTLQELAQGYCKSDTITHMDTTAVYKQMYEQLLIRNLAYVGGIPEGTDLGEVVWFRSFDNGMYEIYKNHK</sequence>